<organism evidence="1 2">
    <name type="scientific">Hymenoscyphus fraxineus</name>
    <dbReference type="NCBI Taxonomy" id="746836"/>
    <lineage>
        <taxon>Eukaryota</taxon>
        <taxon>Fungi</taxon>
        <taxon>Dikarya</taxon>
        <taxon>Ascomycota</taxon>
        <taxon>Pezizomycotina</taxon>
        <taxon>Leotiomycetes</taxon>
        <taxon>Helotiales</taxon>
        <taxon>Helotiaceae</taxon>
        <taxon>Hymenoscyphus</taxon>
    </lineage>
</organism>
<keyword evidence="2" id="KW-1185">Reference proteome</keyword>
<evidence type="ECO:0000313" key="2">
    <source>
        <dbReference type="Proteomes" id="UP000696280"/>
    </source>
</evidence>
<protein>
    <submittedName>
        <fullName evidence="1">Uncharacterized protein</fullName>
    </submittedName>
</protein>
<dbReference type="EMBL" id="CAJVRL010000001">
    <property type="protein sequence ID" value="CAG8948898.1"/>
    <property type="molecule type" value="Genomic_DNA"/>
</dbReference>
<dbReference type="AlphaFoldDB" id="A0A9N9KLJ9"/>
<sequence length="63" mass="7052">MPLHLPLRPLMAIDLEGQATREGAIPQMVNKPRMPKFAGLVWGSRIEDRSSGLAETMCQYVDQ</sequence>
<comment type="caution">
    <text evidence="1">The sequence shown here is derived from an EMBL/GenBank/DDBJ whole genome shotgun (WGS) entry which is preliminary data.</text>
</comment>
<accession>A0A9N9KLJ9</accession>
<reference evidence="1" key="1">
    <citation type="submission" date="2021-07" db="EMBL/GenBank/DDBJ databases">
        <authorList>
            <person name="Durling M."/>
        </authorList>
    </citation>
    <scope>NUCLEOTIDE SEQUENCE</scope>
</reference>
<evidence type="ECO:0000313" key="1">
    <source>
        <dbReference type="EMBL" id="CAG8948898.1"/>
    </source>
</evidence>
<gene>
    <name evidence="1" type="ORF">HYFRA_00002023</name>
</gene>
<dbReference type="Proteomes" id="UP000696280">
    <property type="component" value="Unassembled WGS sequence"/>
</dbReference>
<proteinExistence type="predicted"/>
<name>A0A9N9KLJ9_9HELO</name>